<proteinExistence type="predicted"/>
<feature type="region of interest" description="Disordered" evidence="1">
    <location>
        <begin position="1"/>
        <end position="32"/>
    </location>
</feature>
<protein>
    <submittedName>
        <fullName evidence="3">Uncharacterized protein LOC120277705</fullName>
    </submittedName>
</protein>
<evidence type="ECO:0000313" key="3">
    <source>
        <dbReference type="RefSeq" id="XP_039140493.1"/>
    </source>
</evidence>
<dbReference type="Gene3D" id="2.40.70.10">
    <property type="entry name" value="Acid Proteases"/>
    <property type="match status" value="1"/>
</dbReference>
<accession>A0AB40CQU0</accession>
<dbReference type="PANTHER" id="PTHR33067">
    <property type="entry name" value="RNA-DIRECTED DNA POLYMERASE-RELATED"/>
    <property type="match status" value="1"/>
</dbReference>
<feature type="compositionally biased region" description="Basic and acidic residues" evidence="1">
    <location>
        <begin position="1"/>
        <end position="25"/>
    </location>
</feature>
<keyword evidence="2" id="KW-1185">Reference proteome</keyword>
<sequence length="182" mass="21148">MPEKKSESVDQKHDQDNQEHNKSEAQIEASLPQDRFTRIPFPQRLRKNKLDQQFAKFLDVFKKLHINIPFAEALEQMPAKFLDVFKKLHINIPFVKALEQMPSYVKFMKEILSNKRKIKDYERVTLTEECSTILQKKLPPKLKDSGSFTIPCSIGNVVFERALCDLGASINLMPLSIFKKLN</sequence>
<reference evidence="3" key="1">
    <citation type="submission" date="2025-08" db="UniProtKB">
        <authorList>
            <consortium name="RefSeq"/>
        </authorList>
    </citation>
    <scope>IDENTIFICATION</scope>
</reference>
<dbReference type="InterPro" id="IPR021109">
    <property type="entry name" value="Peptidase_aspartic_dom_sf"/>
</dbReference>
<gene>
    <name evidence="3" type="primary">LOC120277705</name>
</gene>
<dbReference type="RefSeq" id="XP_039140493.1">
    <property type="nucleotide sequence ID" value="XM_039284559.1"/>
</dbReference>
<dbReference type="AlphaFoldDB" id="A0AB40CQU0"/>
<name>A0AB40CQU0_DIOCR</name>
<dbReference type="GeneID" id="120277705"/>
<evidence type="ECO:0000256" key="1">
    <source>
        <dbReference type="SAM" id="MobiDB-lite"/>
    </source>
</evidence>
<dbReference type="Proteomes" id="UP001515500">
    <property type="component" value="Chromosome 15"/>
</dbReference>
<evidence type="ECO:0000313" key="2">
    <source>
        <dbReference type="Proteomes" id="UP001515500"/>
    </source>
</evidence>
<dbReference type="PANTHER" id="PTHR33067:SF39">
    <property type="entry name" value="TRANSCRIPTION FACTOR INTERACTOR AND REGULATOR CCHC(ZN) FAMILY"/>
    <property type="match status" value="1"/>
</dbReference>
<organism evidence="2 3">
    <name type="scientific">Dioscorea cayennensis subsp. rotundata</name>
    <name type="common">White Guinea yam</name>
    <name type="synonym">Dioscorea rotundata</name>
    <dbReference type="NCBI Taxonomy" id="55577"/>
    <lineage>
        <taxon>Eukaryota</taxon>
        <taxon>Viridiplantae</taxon>
        <taxon>Streptophyta</taxon>
        <taxon>Embryophyta</taxon>
        <taxon>Tracheophyta</taxon>
        <taxon>Spermatophyta</taxon>
        <taxon>Magnoliopsida</taxon>
        <taxon>Liliopsida</taxon>
        <taxon>Dioscoreales</taxon>
        <taxon>Dioscoreaceae</taxon>
        <taxon>Dioscorea</taxon>
    </lineage>
</organism>